<dbReference type="EMBL" id="CAJVCH010571825">
    <property type="protein sequence ID" value="CAG7838620.1"/>
    <property type="molecule type" value="Genomic_DNA"/>
</dbReference>
<feature type="region of interest" description="Disordered" evidence="1">
    <location>
        <begin position="206"/>
        <end position="242"/>
    </location>
</feature>
<keyword evidence="2" id="KW-0812">Transmembrane</keyword>
<keyword evidence="2" id="KW-0472">Membrane</keyword>
<evidence type="ECO:0000256" key="1">
    <source>
        <dbReference type="SAM" id="MobiDB-lite"/>
    </source>
</evidence>
<organism evidence="3 4">
    <name type="scientific">Allacma fusca</name>
    <dbReference type="NCBI Taxonomy" id="39272"/>
    <lineage>
        <taxon>Eukaryota</taxon>
        <taxon>Metazoa</taxon>
        <taxon>Ecdysozoa</taxon>
        <taxon>Arthropoda</taxon>
        <taxon>Hexapoda</taxon>
        <taxon>Collembola</taxon>
        <taxon>Symphypleona</taxon>
        <taxon>Sminthuridae</taxon>
        <taxon>Allacma</taxon>
    </lineage>
</organism>
<keyword evidence="4" id="KW-1185">Reference proteome</keyword>
<dbReference type="PROSITE" id="PS51257">
    <property type="entry name" value="PROKAR_LIPOPROTEIN"/>
    <property type="match status" value="1"/>
</dbReference>
<evidence type="ECO:0000256" key="2">
    <source>
        <dbReference type="SAM" id="Phobius"/>
    </source>
</evidence>
<gene>
    <name evidence="3" type="ORF">AFUS01_LOCUS47569</name>
</gene>
<feature type="transmembrane region" description="Helical" evidence="2">
    <location>
        <begin position="119"/>
        <end position="139"/>
    </location>
</feature>
<dbReference type="AlphaFoldDB" id="A0A8J2PV62"/>
<feature type="transmembrane region" description="Helical" evidence="2">
    <location>
        <begin position="145"/>
        <end position="170"/>
    </location>
</feature>
<feature type="transmembrane region" description="Helical" evidence="2">
    <location>
        <begin position="81"/>
        <end position="107"/>
    </location>
</feature>
<accession>A0A8J2PV62</accession>
<feature type="transmembrane region" description="Helical" evidence="2">
    <location>
        <begin position="12"/>
        <end position="34"/>
    </location>
</feature>
<sequence length="242" mass="26095">MKSAFEVINQNQTGISCIISIILSIVTSIVTVFLQKEISPAESFVKYSAYRIGYQDAVLKSNVRNIDEIATNAQLDSLDRIIVTLKVSCGLAFLASFLHFSSSVWALYKRSKMSNSAWLVAHSIALVSLITAVSLPLSYPLKGPLILNLLYAIVCVDAFLTLLLIVAVYLDQRSSASEALVVPDVEKEPPSQSQAIEETPPKLVETAAAANNSSVTEEEPLPPPPPPPTTTIPEPQQGADGK</sequence>
<feature type="compositionally biased region" description="Pro residues" evidence="1">
    <location>
        <begin position="221"/>
        <end position="230"/>
    </location>
</feature>
<keyword evidence="2" id="KW-1133">Transmembrane helix</keyword>
<name>A0A8J2PV62_9HEXA</name>
<proteinExistence type="predicted"/>
<evidence type="ECO:0000313" key="4">
    <source>
        <dbReference type="Proteomes" id="UP000708208"/>
    </source>
</evidence>
<comment type="caution">
    <text evidence="3">The sequence shown here is derived from an EMBL/GenBank/DDBJ whole genome shotgun (WGS) entry which is preliminary data.</text>
</comment>
<evidence type="ECO:0000313" key="3">
    <source>
        <dbReference type="EMBL" id="CAG7838620.1"/>
    </source>
</evidence>
<protein>
    <submittedName>
        <fullName evidence="3">Uncharacterized protein</fullName>
    </submittedName>
</protein>
<reference evidence="3" key="1">
    <citation type="submission" date="2021-06" db="EMBL/GenBank/DDBJ databases">
        <authorList>
            <person name="Hodson N. C."/>
            <person name="Mongue J. A."/>
            <person name="Jaron S. K."/>
        </authorList>
    </citation>
    <scope>NUCLEOTIDE SEQUENCE</scope>
</reference>
<dbReference type="Proteomes" id="UP000708208">
    <property type="component" value="Unassembled WGS sequence"/>
</dbReference>